<proteinExistence type="predicted"/>
<reference evidence="2" key="1">
    <citation type="submission" date="2014-11" db="EMBL/GenBank/DDBJ databases">
        <authorList>
            <person name="Amaro Gonzalez C."/>
        </authorList>
    </citation>
    <scope>NUCLEOTIDE SEQUENCE</scope>
</reference>
<dbReference type="EMBL" id="GBXM01024822">
    <property type="protein sequence ID" value="JAH83755.1"/>
    <property type="molecule type" value="Transcribed_RNA"/>
</dbReference>
<feature type="compositionally biased region" description="Basic residues" evidence="1">
    <location>
        <begin position="24"/>
        <end position="38"/>
    </location>
</feature>
<evidence type="ECO:0000313" key="2">
    <source>
        <dbReference type="EMBL" id="JAH83755.1"/>
    </source>
</evidence>
<dbReference type="AlphaFoldDB" id="A0A0E9W2I9"/>
<organism evidence="2">
    <name type="scientific">Anguilla anguilla</name>
    <name type="common">European freshwater eel</name>
    <name type="synonym">Muraena anguilla</name>
    <dbReference type="NCBI Taxonomy" id="7936"/>
    <lineage>
        <taxon>Eukaryota</taxon>
        <taxon>Metazoa</taxon>
        <taxon>Chordata</taxon>
        <taxon>Craniata</taxon>
        <taxon>Vertebrata</taxon>
        <taxon>Euteleostomi</taxon>
        <taxon>Actinopterygii</taxon>
        <taxon>Neopterygii</taxon>
        <taxon>Teleostei</taxon>
        <taxon>Anguilliformes</taxon>
        <taxon>Anguillidae</taxon>
        <taxon>Anguilla</taxon>
    </lineage>
</organism>
<evidence type="ECO:0000256" key="1">
    <source>
        <dbReference type="SAM" id="MobiDB-lite"/>
    </source>
</evidence>
<name>A0A0E9W2I9_ANGAN</name>
<feature type="region of interest" description="Disordered" evidence="1">
    <location>
        <begin position="1"/>
        <end position="38"/>
    </location>
</feature>
<reference evidence="2" key="2">
    <citation type="journal article" date="2015" name="Fish Shellfish Immunol.">
        <title>Early steps in the European eel (Anguilla anguilla)-Vibrio vulnificus interaction in the gills: Role of the RtxA13 toxin.</title>
        <authorList>
            <person name="Callol A."/>
            <person name="Pajuelo D."/>
            <person name="Ebbesson L."/>
            <person name="Teles M."/>
            <person name="MacKenzie S."/>
            <person name="Amaro C."/>
        </authorList>
    </citation>
    <scope>NUCLEOTIDE SEQUENCE</scope>
</reference>
<accession>A0A0E9W2I9</accession>
<protein>
    <submittedName>
        <fullName evidence="2">Uncharacterized protein</fullName>
    </submittedName>
</protein>
<sequence length="38" mass="4294">MQGQSSGLQKTPARVKKSTLQQRPRARLPRRGRCLSTD</sequence>